<keyword evidence="1" id="KW-0175">Coiled coil</keyword>
<evidence type="ECO:0000313" key="2">
    <source>
        <dbReference type="EMBL" id="SJL03614.1"/>
    </source>
</evidence>
<dbReference type="OMA" id="GRIFKHG"/>
<name>A0A284R4H0_ARMOS</name>
<protein>
    <submittedName>
        <fullName evidence="2">Uncharacterized protein</fullName>
    </submittedName>
</protein>
<dbReference type="EMBL" id="FUEG01000004">
    <property type="protein sequence ID" value="SJL03614.1"/>
    <property type="molecule type" value="Genomic_DNA"/>
</dbReference>
<evidence type="ECO:0000313" key="3">
    <source>
        <dbReference type="Proteomes" id="UP000219338"/>
    </source>
</evidence>
<dbReference type="OrthoDB" id="10516847at2759"/>
<evidence type="ECO:0000256" key="1">
    <source>
        <dbReference type="SAM" id="Coils"/>
    </source>
</evidence>
<dbReference type="AlphaFoldDB" id="A0A284R4H0"/>
<sequence>MSNSIEYHQSATPKPYESTLMLEGLTLDQYKLLTEECAAIEEKYEEALGVYEEWKAIKAKEVQLEKLKADKEAQKAAEEKKKEKERQVAILKEKQEAKDKQKKLHELKVKEIVDAEVEKKKQDDLKKREKKKL</sequence>
<proteinExistence type="predicted"/>
<dbReference type="Proteomes" id="UP000219338">
    <property type="component" value="Unassembled WGS sequence"/>
</dbReference>
<reference evidence="3" key="1">
    <citation type="journal article" date="2017" name="Nat. Ecol. Evol.">
        <title>Genome expansion and lineage-specific genetic innovations in the forest pathogenic fungi Armillaria.</title>
        <authorList>
            <person name="Sipos G."/>
            <person name="Prasanna A.N."/>
            <person name="Walter M.C."/>
            <person name="O'Connor E."/>
            <person name="Balint B."/>
            <person name="Krizsan K."/>
            <person name="Kiss B."/>
            <person name="Hess J."/>
            <person name="Varga T."/>
            <person name="Slot J."/>
            <person name="Riley R."/>
            <person name="Boka B."/>
            <person name="Rigling D."/>
            <person name="Barry K."/>
            <person name="Lee J."/>
            <person name="Mihaltcheva S."/>
            <person name="LaButti K."/>
            <person name="Lipzen A."/>
            <person name="Waldron R."/>
            <person name="Moloney N.M."/>
            <person name="Sperisen C."/>
            <person name="Kredics L."/>
            <person name="Vagvoelgyi C."/>
            <person name="Patrignani A."/>
            <person name="Fitzpatrick D."/>
            <person name="Nagy I."/>
            <person name="Doyle S."/>
            <person name="Anderson J.B."/>
            <person name="Grigoriev I.V."/>
            <person name="Gueldener U."/>
            <person name="Muensterkoetter M."/>
            <person name="Nagy L.G."/>
        </authorList>
    </citation>
    <scope>NUCLEOTIDE SEQUENCE [LARGE SCALE GENOMIC DNA]</scope>
    <source>
        <strain evidence="3">C18/9</strain>
    </source>
</reference>
<feature type="coiled-coil region" evidence="1">
    <location>
        <begin position="57"/>
        <end position="110"/>
    </location>
</feature>
<organism evidence="2 3">
    <name type="scientific">Armillaria ostoyae</name>
    <name type="common">Armillaria root rot fungus</name>
    <dbReference type="NCBI Taxonomy" id="47428"/>
    <lineage>
        <taxon>Eukaryota</taxon>
        <taxon>Fungi</taxon>
        <taxon>Dikarya</taxon>
        <taxon>Basidiomycota</taxon>
        <taxon>Agaricomycotina</taxon>
        <taxon>Agaricomycetes</taxon>
        <taxon>Agaricomycetidae</taxon>
        <taxon>Agaricales</taxon>
        <taxon>Marasmiineae</taxon>
        <taxon>Physalacriaceae</taxon>
        <taxon>Armillaria</taxon>
    </lineage>
</organism>
<gene>
    <name evidence="2" type="ORF">ARMOST_06971</name>
</gene>
<accession>A0A284R4H0</accession>
<keyword evidence="3" id="KW-1185">Reference proteome</keyword>